<protein>
    <submittedName>
        <fullName evidence="3">tRNA 2-thiocytidine(32) synthetase TtcA</fullName>
    </submittedName>
</protein>
<accession>A0A971M479</accession>
<organism evidence="3 4">
    <name type="scientific">Syntrophorhabdus aromaticivorans</name>
    <dbReference type="NCBI Taxonomy" id="328301"/>
    <lineage>
        <taxon>Bacteria</taxon>
        <taxon>Pseudomonadati</taxon>
        <taxon>Thermodesulfobacteriota</taxon>
        <taxon>Syntrophorhabdia</taxon>
        <taxon>Syntrophorhabdales</taxon>
        <taxon>Syntrophorhabdaceae</taxon>
        <taxon>Syntrophorhabdus</taxon>
    </lineage>
</organism>
<dbReference type="PANTHER" id="PTHR43686">
    <property type="entry name" value="SULFURTRANSFERASE-RELATED"/>
    <property type="match status" value="1"/>
</dbReference>
<feature type="domain" description="tRNA(Ile)-lysidine/2-thiocytidine synthase N-terminal" evidence="2">
    <location>
        <begin position="20"/>
        <end position="177"/>
    </location>
</feature>
<dbReference type="GO" id="GO:0008033">
    <property type="term" value="P:tRNA processing"/>
    <property type="evidence" value="ECO:0007669"/>
    <property type="project" value="InterPro"/>
</dbReference>
<evidence type="ECO:0000313" key="3">
    <source>
        <dbReference type="EMBL" id="NLW35151.1"/>
    </source>
</evidence>
<sequence>MTKKVGKAIWDYRMLKEGDKVLIAVSGGKDSLCLVKIMKERMKFVPIDYEIIACYVDMGFPWVNKDALVGYLQSESIPYVITQPPEEWKGDSEPFGCFWCSWNRRKALFDLAHELKCTKIAFAHHMDDIIETMLLNLFFQGEIGTMQPYQEMFGGELAIIRPLAYVEEKDLLRLATRLALPVSGSDCPHGKTSKRFLVKGMIAELKKHNRNVKKNIFRSLQRVREEYLLATPKNEPPSRSFSQSCIDIAQGQLPQEH</sequence>
<dbReference type="PIRSF" id="PIRSF004976">
    <property type="entry name" value="ATPase_YdaO"/>
    <property type="match status" value="1"/>
</dbReference>
<keyword evidence="1" id="KW-0808">Transferase</keyword>
<evidence type="ECO:0000313" key="4">
    <source>
        <dbReference type="Proteomes" id="UP000777265"/>
    </source>
</evidence>
<dbReference type="EMBL" id="JAAYEE010000110">
    <property type="protein sequence ID" value="NLW35151.1"/>
    <property type="molecule type" value="Genomic_DNA"/>
</dbReference>
<dbReference type="GO" id="GO:0016740">
    <property type="term" value="F:transferase activity"/>
    <property type="evidence" value="ECO:0007669"/>
    <property type="project" value="UniProtKB-KW"/>
</dbReference>
<dbReference type="Pfam" id="PF01171">
    <property type="entry name" value="ATP_bind_3"/>
    <property type="match status" value="1"/>
</dbReference>
<comment type="caution">
    <text evidence="3">The sequence shown here is derived from an EMBL/GenBank/DDBJ whole genome shotgun (WGS) entry which is preliminary data.</text>
</comment>
<gene>
    <name evidence="3" type="ORF">GXY80_06670</name>
</gene>
<dbReference type="AlphaFoldDB" id="A0A971M479"/>
<proteinExistence type="predicted"/>
<dbReference type="InterPro" id="IPR014729">
    <property type="entry name" value="Rossmann-like_a/b/a_fold"/>
</dbReference>
<dbReference type="SUPFAM" id="SSF52402">
    <property type="entry name" value="Adenine nucleotide alpha hydrolases-like"/>
    <property type="match status" value="1"/>
</dbReference>
<reference evidence="3" key="2">
    <citation type="submission" date="2020-01" db="EMBL/GenBank/DDBJ databases">
        <authorList>
            <person name="Campanaro S."/>
        </authorList>
    </citation>
    <scope>NUCLEOTIDE SEQUENCE</scope>
    <source>
        <strain evidence="3">AS06rmzACSIP_7</strain>
    </source>
</reference>
<name>A0A971M479_9BACT</name>
<dbReference type="Gene3D" id="3.40.50.620">
    <property type="entry name" value="HUPs"/>
    <property type="match status" value="1"/>
</dbReference>
<dbReference type="Proteomes" id="UP000777265">
    <property type="component" value="Unassembled WGS sequence"/>
</dbReference>
<dbReference type="PANTHER" id="PTHR43686:SF1">
    <property type="entry name" value="AMINOTRAN_5 DOMAIN-CONTAINING PROTEIN"/>
    <property type="match status" value="1"/>
</dbReference>
<evidence type="ECO:0000259" key="2">
    <source>
        <dbReference type="Pfam" id="PF01171"/>
    </source>
</evidence>
<dbReference type="InterPro" id="IPR011063">
    <property type="entry name" value="TilS/TtcA_N"/>
</dbReference>
<evidence type="ECO:0000256" key="1">
    <source>
        <dbReference type="ARBA" id="ARBA00022679"/>
    </source>
</evidence>
<dbReference type="InterPro" id="IPR035107">
    <property type="entry name" value="tRNA_thiolation_TtcA_Ctu1"/>
</dbReference>
<reference evidence="3" key="1">
    <citation type="journal article" date="2020" name="Biotechnol. Biofuels">
        <title>New insights from the biogas microbiome by comprehensive genome-resolved metagenomics of nearly 1600 species originating from multiple anaerobic digesters.</title>
        <authorList>
            <person name="Campanaro S."/>
            <person name="Treu L."/>
            <person name="Rodriguez-R L.M."/>
            <person name="Kovalovszki A."/>
            <person name="Ziels R.M."/>
            <person name="Maus I."/>
            <person name="Zhu X."/>
            <person name="Kougias P.G."/>
            <person name="Basile A."/>
            <person name="Luo G."/>
            <person name="Schluter A."/>
            <person name="Konstantinidis K.T."/>
            <person name="Angelidaki I."/>
        </authorList>
    </citation>
    <scope>NUCLEOTIDE SEQUENCE</scope>
    <source>
        <strain evidence="3">AS06rmzACSIP_7</strain>
    </source>
</reference>
<dbReference type="CDD" id="cd24138">
    <property type="entry name" value="TtcA-like"/>
    <property type="match status" value="1"/>
</dbReference>